<dbReference type="EMBL" id="ML208280">
    <property type="protein sequence ID" value="TFK72976.1"/>
    <property type="molecule type" value="Genomic_DNA"/>
</dbReference>
<dbReference type="Proteomes" id="UP000308600">
    <property type="component" value="Unassembled WGS sequence"/>
</dbReference>
<evidence type="ECO:0000313" key="2">
    <source>
        <dbReference type="Proteomes" id="UP000308600"/>
    </source>
</evidence>
<proteinExistence type="predicted"/>
<reference evidence="1 2" key="1">
    <citation type="journal article" date="2019" name="Nat. Ecol. Evol.">
        <title>Megaphylogeny resolves global patterns of mushroom evolution.</title>
        <authorList>
            <person name="Varga T."/>
            <person name="Krizsan K."/>
            <person name="Foldi C."/>
            <person name="Dima B."/>
            <person name="Sanchez-Garcia M."/>
            <person name="Sanchez-Ramirez S."/>
            <person name="Szollosi G.J."/>
            <person name="Szarkandi J.G."/>
            <person name="Papp V."/>
            <person name="Albert L."/>
            <person name="Andreopoulos W."/>
            <person name="Angelini C."/>
            <person name="Antonin V."/>
            <person name="Barry K.W."/>
            <person name="Bougher N.L."/>
            <person name="Buchanan P."/>
            <person name="Buyck B."/>
            <person name="Bense V."/>
            <person name="Catcheside P."/>
            <person name="Chovatia M."/>
            <person name="Cooper J."/>
            <person name="Damon W."/>
            <person name="Desjardin D."/>
            <person name="Finy P."/>
            <person name="Geml J."/>
            <person name="Haridas S."/>
            <person name="Hughes K."/>
            <person name="Justo A."/>
            <person name="Karasinski D."/>
            <person name="Kautmanova I."/>
            <person name="Kiss B."/>
            <person name="Kocsube S."/>
            <person name="Kotiranta H."/>
            <person name="LaButti K.M."/>
            <person name="Lechner B.E."/>
            <person name="Liimatainen K."/>
            <person name="Lipzen A."/>
            <person name="Lukacs Z."/>
            <person name="Mihaltcheva S."/>
            <person name="Morgado L.N."/>
            <person name="Niskanen T."/>
            <person name="Noordeloos M.E."/>
            <person name="Ohm R.A."/>
            <person name="Ortiz-Santana B."/>
            <person name="Ovrebo C."/>
            <person name="Racz N."/>
            <person name="Riley R."/>
            <person name="Savchenko A."/>
            <person name="Shiryaev A."/>
            <person name="Soop K."/>
            <person name="Spirin V."/>
            <person name="Szebenyi C."/>
            <person name="Tomsovsky M."/>
            <person name="Tulloss R.E."/>
            <person name="Uehling J."/>
            <person name="Grigoriev I.V."/>
            <person name="Vagvolgyi C."/>
            <person name="Papp T."/>
            <person name="Martin F.M."/>
            <person name="Miettinen O."/>
            <person name="Hibbett D.S."/>
            <person name="Nagy L.G."/>
        </authorList>
    </citation>
    <scope>NUCLEOTIDE SEQUENCE [LARGE SCALE GENOMIC DNA]</scope>
    <source>
        <strain evidence="1 2">NL-1719</strain>
    </source>
</reference>
<accession>A0ACD3B5R1</accession>
<evidence type="ECO:0000313" key="1">
    <source>
        <dbReference type="EMBL" id="TFK72976.1"/>
    </source>
</evidence>
<protein>
    <submittedName>
        <fullName evidence="1">Uncharacterized protein</fullName>
    </submittedName>
</protein>
<gene>
    <name evidence="1" type="ORF">BDN72DRAFT_835634</name>
</gene>
<name>A0ACD3B5R1_9AGAR</name>
<sequence>MRYSSFFAFALSFSLFVVPTVSLDIVTETEPEILATAAFPEDNAFGHVVNGERNRLVLTVENKSDRNVTLVGATGALHHPETEVLVKNLTSLPYGVLLLEGTQLQLPYAFYSEFIPGDLRLTVWLEHSVDGKNYRVSAYDSIVSIVEAPISIFDLKMLSTYLVVAAILGGVGYSVFLTYFPAPKKKKSQAPDTISEPVAASGVGGYQEEWIPEHHLRKTKGGKKQSGVVSGTSADELSAPETSGTEGKRRKGRK</sequence>
<keyword evidence="2" id="KW-1185">Reference proteome</keyword>
<organism evidence="1 2">
    <name type="scientific">Pluteus cervinus</name>
    <dbReference type="NCBI Taxonomy" id="181527"/>
    <lineage>
        <taxon>Eukaryota</taxon>
        <taxon>Fungi</taxon>
        <taxon>Dikarya</taxon>
        <taxon>Basidiomycota</taxon>
        <taxon>Agaricomycotina</taxon>
        <taxon>Agaricomycetes</taxon>
        <taxon>Agaricomycetidae</taxon>
        <taxon>Agaricales</taxon>
        <taxon>Pluteineae</taxon>
        <taxon>Pluteaceae</taxon>
        <taxon>Pluteus</taxon>
    </lineage>
</organism>